<dbReference type="RefSeq" id="WP_127456113.1">
    <property type="nucleotide sequence ID" value="NZ_JAROBY010000037.1"/>
</dbReference>
<organism evidence="2 3">
    <name type="scientific">Paenibacillus chondroitinus</name>
    <dbReference type="NCBI Taxonomy" id="59842"/>
    <lineage>
        <taxon>Bacteria</taxon>
        <taxon>Bacillati</taxon>
        <taxon>Bacillota</taxon>
        <taxon>Bacilli</taxon>
        <taxon>Bacillales</taxon>
        <taxon>Paenibacillaceae</taxon>
        <taxon>Paenibacillus</taxon>
    </lineage>
</organism>
<keyword evidence="3" id="KW-1185">Reference proteome</keyword>
<proteinExistence type="predicted"/>
<feature type="domain" description="DinB-like" evidence="1">
    <location>
        <begin position="19"/>
        <end position="156"/>
    </location>
</feature>
<dbReference type="InterPro" id="IPR034660">
    <property type="entry name" value="DinB/YfiT-like"/>
</dbReference>
<evidence type="ECO:0000313" key="2">
    <source>
        <dbReference type="EMBL" id="MEB4796696.1"/>
    </source>
</evidence>
<dbReference type="Gene3D" id="1.20.120.450">
    <property type="entry name" value="dinb family like domain"/>
    <property type="match status" value="1"/>
</dbReference>
<name>A0ABU6DGP0_9BACL</name>
<dbReference type="SUPFAM" id="SSF109854">
    <property type="entry name" value="DinB/YfiT-like putative metalloenzymes"/>
    <property type="match status" value="1"/>
</dbReference>
<evidence type="ECO:0000313" key="3">
    <source>
        <dbReference type="Proteomes" id="UP001355653"/>
    </source>
</evidence>
<sequence length="160" mass="18171">MAVSLDKNTILRYKEFTEWTDTLRDLHESIWLQPLAEGKASAGEIISHLKNWDTYIISTIIPAINNDEGMIFPDFNSFNQVAYEYARSGVSKASLLDEFKSTRLQLVDMLLANPDIVAKHVTANGVEICPHTGTPYSLLYIIHEFNDHDNHHKNQILTAI</sequence>
<protein>
    <submittedName>
        <fullName evidence="2">DinB family protein</fullName>
    </submittedName>
</protein>
<evidence type="ECO:0000259" key="1">
    <source>
        <dbReference type="Pfam" id="PF12867"/>
    </source>
</evidence>
<accession>A0ABU6DGP0</accession>
<dbReference type="InterPro" id="IPR024775">
    <property type="entry name" value="DinB-like"/>
</dbReference>
<dbReference type="Proteomes" id="UP001355653">
    <property type="component" value="Unassembled WGS sequence"/>
</dbReference>
<gene>
    <name evidence="2" type="ORF">P5G65_22560</name>
</gene>
<reference evidence="2 3" key="1">
    <citation type="submission" date="2023-03" db="EMBL/GenBank/DDBJ databases">
        <title>Bacillus Genome Sequencing.</title>
        <authorList>
            <person name="Dunlap C."/>
        </authorList>
    </citation>
    <scope>NUCLEOTIDE SEQUENCE [LARGE SCALE GENOMIC DNA]</scope>
    <source>
        <strain evidence="2 3">NRS-1351</strain>
    </source>
</reference>
<dbReference type="Pfam" id="PF12867">
    <property type="entry name" value="DinB_2"/>
    <property type="match status" value="1"/>
</dbReference>
<dbReference type="EMBL" id="JAROBY010000037">
    <property type="protein sequence ID" value="MEB4796696.1"/>
    <property type="molecule type" value="Genomic_DNA"/>
</dbReference>
<comment type="caution">
    <text evidence="2">The sequence shown here is derived from an EMBL/GenBank/DDBJ whole genome shotgun (WGS) entry which is preliminary data.</text>
</comment>